<dbReference type="EMBL" id="SGWQ01000004">
    <property type="protein sequence ID" value="RZS38815.1"/>
    <property type="molecule type" value="Genomic_DNA"/>
</dbReference>
<dbReference type="Pfam" id="PF07591">
    <property type="entry name" value="PT-HINT"/>
    <property type="match status" value="1"/>
</dbReference>
<dbReference type="AlphaFoldDB" id="A0A4Q7KQK9"/>
<dbReference type="Gene3D" id="2.170.16.10">
    <property type="entry name" value="Hedgehog/Intein (Hint) domain"/>
    <property type="match status" value="1"/>
</dbReference>
<dbReference type="SUPFAM" id="SSF51294">
    <property type="entry name" value="Hedgehog/intein (Hint) domain"/>
    <property type="match status" value="1"/>
</dbReference>
<feature type="region of interest" description="Disordered" evidence="1">
    <location>
        <begin position="1"/>
        <end position="25"/>
    </location>
</feature>
<sequence>MTAPNNQPPWPNQMTGGHYWASPPPPPRRRGRLVLGIAAAVVLALAAGLVTWLTWPSPQQEQDPKRADRTAFDQALSELAATPAVRFRNDRFDMKMTDSGYGIGTMSLLNQKFGVMTVDGRLFIKPPKGFLPPGAGRSVEPTAIEGKWITGEDALFGPMLEQVLSPSALAGDFKAALDDTGDDKFPRADAPGTTVDGKPALTVTTAEGRLDITKDEPHRVLRFTKTAELPPGMPQVPGMPQIPGMPSIPGRPTPTSETPNEPEWLAAQQASPGETDLTGLEGPELDATYDELRTEARQLANAVDTSIQFDLQGSATVNCGGGGCGVTATVNNTVTAKGTISGGQVAATMTATVQIDGRPAGSCVGSAVMAPNSGGQISCFNPGAGGVFTAVEAQKRAAAQAQSAASGGRPVPYTIMTTGMADIVATAQVNVQQIIDKLDRDQRDGCGPNSFLPGTRVLMGDGGAKAIEAVRVGDQVLAADPATGRQGPHPVTDTITGAGAKKIVDLRIGDSTISATDNHPFWLPGARAWVTAADLRPGSALRTSSGTWTQITAVRTRALDTRVHNLTVDGLHTYFVLAGDTPVLVHNDSAPRPKKCKTPTSTTSVKPSGTPTTTTTMRGACGVKLDKSITVASGQVGKRAWRIDVENGAPGERPGSLHVQLDNVTGATRYEYDSATGKFFTADGIPLPNKIQKDIDQKAQAGIRKALEQYLCEKKP</sequence>
<feature type="transmembrane region" description="Helical" evidence="2">
    <location>
        <begin position="33"/>
        <end position="55"/>
    </location>
</feature>
<dbReference type="InterPro" id="IPR006141">
    <property type="entry name" value="Intein_N"/>
</dbReference>
<keyword evidence="2" id="KW-0812">Transmembrane</keyword>
<proteinExistence type="predicted"/>
<dbReference type="RefSeq" id="WP_165401345.1">
    <property type="nucleotide sequence ID" value="NZ_SGWQ01000004.1"/>
</dbReference>
<dbReference type="CDD" id="cd00081">
    <property type="entry name" value="Hint"/>
    <property type="match status" value="1"/>
</dbReference>
<evidence type="ECO:0000256" key="2">
    <source>
        <dbReference type="SAM" id="Phobius"/>
    </source>
</evidence>
<dbReference type="InterPro" id="IPR036844">
    <property type="entry name" value="Hint_dom_sf"/>
</dbReference>
<evidence type="ECO:0000256" key="1">
    <source>
        <dbReference type="SAM" id="MobiDB-lite"/>
    </source>
</evidence>
<dbReference type="GO" id="GO:0016539">
    <property type="term" value="P:intein-mediated protein splicing"/>
    <property type="evidence" value="ECO:0007669"/>
    <property type="project" value="InterPro"/>
</dbReference>
<feature type="compositionally biased region" description="Low complexity" evidence="1">
    <location>
        <begin position="598"/>
        <end position="616"/>
    </location>
</feature>
<evidence type="ECO:0000313" key="3">
    <source>
        <dbReference type="EMBL" id="RZS38815.1"/>
    </source>
</evidence>
<dbReference type="NCBIfam" id="TIGR01443">
    <property type="entry name" value="intein_Cterm"/>
    <property type="match status" value="1"/>
</dbReference>
<reference evidence="3 4" key="1">
    <citation type="submission" date="2019-02" db="EMBL/GenBank/DDBJ databases">
        <title>Genomic Encyclopedia of Type Strains, Phase IV (KMG-IV): sequencing the most valuable type-strain genomes for metagenomic binning, comparative biology and taxonomic classification.</title>
        <authorList>
            <person name="Goeker M."/>
        </authorList>
    </citation>
    <scope>NUCLEOTIDE SEQUENCE [LARGE SCALE GENOMIC DNA]</scope>
    <source>
        <strain evidence="3 4">DSM 101727</strain>
    </source>
</reference>
<gene>
    <name evidence="3" type="ORF">EV193_10424</name>
</gene>
<dbReference type="PROSITE" id="PS50817">
    <property type="entry name" value="INTEIN_N_TER"/>
    <property type="match status" value="1"/>
</dbReference>
<protein>
    <submittedName>
        <fullName evidence="3">Intein</fullName>
    </submittedName>
</protein>
<comment type="caution">
    <text evidence="3">The sequence shown here is derived from an EMBL/GenBank/DDBJ whole genome shotgun (WGS) entry which is preliminary data.</text>
</comment>
<keyword evidence="2" id="KW-1133">Transmembrane helix</keyword>
<feature type="region of interest" description="Disordered" evidence="1">
    <location>
        <begin position="586"/>
        <end position="618"/>
    </location>
</feature>
<organism evidence="3 4">
    <name type="scientific">Herbihabitans rhizosphaerae</name>
    <dbReference type="NCBI Taxonomy" id="1872711"/>
    <lineage>
        <taxon>Bacteria</taxon>
        <taxon>Bacillati</taxon>
        <taxon>Actinomycetota</taxon>
        <taxon>Actinomycetes</taxon>
        <taxon>Pseudonocardiales</taxon>
        <taxon>Pseudonocardiaceae</taxon>
        <taxon>Herbihabitans</taxon>
    </lineage>
</organism>
<keyword evidence="2" id="KW-0472">Membrane</keyword>
<name>A0A4Q7KQK9_9PSEU</name>
<evidence type="ECO:0000313" key="4">
    <source>
        <dbReference type="Proteomes" id="UP000294257"/>
    </source>
</evidence>
<dbReference type="Proteomes" id="UP000294257">
    <property type="component" value="Unassembled WGS sequence"/>
</dbReference>
<dbReference type="InterPro" id="IPR030934">
    <property type="entry name" value="Intein_C"/>
</dbReference>
<keyword evidence="4" id="KW-1185">Reference proteome</keyword>
<feature type="compositionally biased region" description="Pro residues" evidence="1">
    <location>
        <begin position="1"/>
        <end position="11"/>
    </location>
</feature>
<accession>A0A4Q7KQK9</accession>